<dbReference type="EMBL" id="ML210257">
    <property type="protein sequence ID" value="TFK21834.1"/>
    <property type="molecule type" value="Genomic_DNA"/>
</dbReference>
<keyword evidence="1" id="KW-1133">Transmembrane helix</keyword>
<sequence length="194" mass="21963">MSRGTGSFRRPVISMEFIGTDIYFVGVPTTDPIAEYTIDGNQRRPAVLSYENRPELFGKNNIALWDLAGLDSRKHVLSFYPISGVMKLDYVHYTATGSFDRTGHRSSEHTLQVKIIRVSGDQAYYLDYVTYKATDRTFGVPPTPPEVIRNAVIGACFSAAFIALCVFYWYRRRARKRTALQISDRDATQNGWAS</sequence>
<protein>
    <submittedName>
        <fullName evidence="2">Uncharacterized protein</fullName>
    </submittedName>
</protein>
<accession>A0A5C3KNC6</accession>
<name>A0A5C3KNC6_COPMA</name>
<keyword evidence="1" id="KW-0812">Transmembrane</keyword>
<feature type="transmembrane region" description="Helical" evidence="1">
    <location>
        <begin position="151"/>
        <end position="170"/>
    </location>
</feature>
<proteinExistence type="predicted"/>
<dbReference type="Proteomes" id="UP000307440">
    <property type="component" value="Unassembled WGS sequence"/>
</dbReference>
<gene>
    <name evidence="2" type="ORF">FA15DRAFT_696135</name>
</gene>
<keyword evidence="3" id="KW-1185">Reference proteome</keyword>
<evidence type="ECO:0000313" key="3">
    <source>
        <dbReference type="Proteomes" id="UP000307440"/>
    </source>
</evidence>
<dbReference type="AlphaFoldDB" id="A0A5C3KNC6"/>
<keyword evidence="1" id="KW-0472">Membrane</keyword>
<organism evidence="2 3">
    <name type="scientific">Coprinopsis marcescibilis</name>
    <name type="common">Agaric fungus</name>
    <name type="synonym">Psathyrella marcescibilis</name>
    <dbReference type="NCBI Taxonomy" id="230819"/>
    <lineage>
        <taxon>Eukaryota</taxon>
        <taxon>Fungi</taxon>
        <taxon>Dikarya</taxon>
        <taxon>Basidiomycota</taxon>
        <taxon>Agaricomycotina</taxon>
        <taxon>Agaricomycetes</taxon>
        <taxon>Agaricomycetidae</taxon>
        <taxon>Agaricales</taxon>
        <taxon>Agaricineae</taxon>
        <taxon>Psathyrellaceae</taxon>
        <taxon>Coprinopsis</taxon>
    </lineage>
</organism>
<dbReference type="OrthoDB" id="2927144at2759"/>
<evidence type="ECO:0000313" key="2">
    <source>
        <dbReference type="EMBL" id="TFK21834.1"/>
    </source>
</evidence>
<evidence type="ECO:0000256" key="1">
    <source>
        <dbReference type="SAM" id="Phobius"/>
    </source>
</evidence>
<reference evidence="2 3" key="1">
    <citation type="journal article" date="2019" name="Nat. Ecol. Evol.">
        <title>Megaphylogeny resolves global patterns of mushroom evolution.</title>
        <authorList>
            <person name="Varga T."/>
            <person name="Krizsan K."/>
            <person name="Foldi C."/>
            <person name="Dima B."/>
            <person name="Sanchez-Garcia M."/>
            <person name="Sanchez-Ramirez S."/>
            <person name="Szollosi G.J."/>
            <person name="Szarkandi J.G."/>
            <person name="Papp V."/>
            <person name="Albert L."/>
            <person name="Andreopoulos W."/>
            <person name="Angelini C."/>
            <person name="Antonin V."/>
            <person name="Barry K.W."/>
            <person name="Bougher N.L."/>
            <person name="Buchanan P."/>
            <person name="Buyck B."/>
            <person name="Bense V."/>
            <person name="Catcheside P."/>
            <person name="Chovatia M."/>
            <person name="Cooper J."/>
            <person name="Damon W."/>
            <person name="Desjardin D."/>
            <person name="Finy P."/>
            <person name="Geml J."/>
            <person name="Haridas S."/>
            <person name="Hughes K."/>
            <person name="Justo A."/>
            <person name="Karasinski D."/>
            <person name="Kautmanova I."/>
            <person name="Kiss B."/>
            <person name="Kocsube S."/>
            <person name="Kotiranta H."/>
            <person name="LaButti K.M."/>
            <person name="Lechner B.E."/>
            <person name="Liimatainen K."/>
            <person name="Lipzen A."/>
            <person name="Lukacs Z."/>
            <person name="Mihaltcheva S."/>
            <person name="Morgado L.N."/>
            <person name="Niskanen T."/>
            <person name="Noordeloos M.E."/>
            <person name="Ohm R.A."/>
            <person name="Ortiz-Santana B."/>
            <person name="Ovrebo C."/>
            <person name="Racz N."/>
            <person name="Riley R."/>
            <person name="Savchenko A."/>
            <person name="Shiryaev A."/>
            <person name="Soop K."/>
            <person name="Spirin V."/>
            <person name="Szebenyi C."/>
            <person name="Tomsovsky M."/>
            <person name="Tulloss R.E."/>
            <person name="Uehling J."/>
            <person name="Grigoriev I.V."/>
            <person name="Vagvolgyi C."/>
            <person name="Papp T."/>
            <person name="Martin F.M."/>
            <person name="Miettinen O."/>
            <person name="Hibbett D.S."/>
            <person name="Nagy L.G."/>
        </authorList>
    </citation>
    <scope>NUCLEOTIDE SEQUENCE [LARGE SCALE GENOMIC DNA]</scope>
    <source>
        <strain evidence="2 3">CBS 121175</strain>
    </source>
</reference>